<dbReference type="GO" id="GO:0006508">
    <property type="term" value="P:proteolysis"/>
    <property type="evidence" value="ECO:0007669"/>
    <property type="project" value="UniProtKB-KW"/>
</dbReference>
<dbReference type="GO" id="GO:0004252">
    <property type="term" value="F:serine-type endopeptidase activity"/>
    <property type="evidence" value="ECO:0007669"/>
    <property type="project" value="InterPro"/>
</dbReference>
<evidence type="ECO:0000256" key="2">
    <source>
        <dbReference type="ARBA" id="ARBA00008683"/>
    </source>
</evidence>
<evidence type="ECO:0000256" key="3">
    <source>
        <dbReference type="ARBA" id="ARBA00022475"/>
    </source>
</evidence>
<dbReference type="SUPFAM" id="SSF52096">
    <property type="entry name" value="ClpP/crotonase"/>
    <property type="match status" value="1"/>
</dbReference>
<dbReference type="PATRIC" id="fig|2702.101.peg.89"/>
<keyword evidence="3" id="KW-1003">Cell membrane</keyword>
<keyword evidence="7" id="KW-0720">Serine protease</keyword>
<dbReference type="Pfam" id="PF01343">
    <property type="entry name" value="Peptidase_S49"/>
    <property type="match status" value="1"/>
</dbReference>
<evidence type="ECO:0000256" key="8">
    <source>
        <dbReference type="ARBA" id="ARBA00022989"/>
    </source>
</evidence>
<feature type="compositionally biased region" description="Basic and acidic residues" evidence="10">
    <location>
        <begin position="70"/>
        <end position="104"/>
    </location>
</feature>
<proteinExistence type="inferred from homology"/>
<evidence type="ECO:0000313" key="15">
    <source>
        <dbReference type="Proteomes" id="UP000070505"/>
    </source>
</evidence>
<evidence type="ECO:0000256" key="4">
    <source>
        <dbReference type="ARBA" id="ARBA00022670"/>
    </source>
</evidence>
<dbReference type="InterPro" id="IPR029045">
    <property type="entry name" value="ClpP/crotonase-like_dom_sf"/>
</dbReference>
<keyword evidence="8 11" id="KW-1133">Transmembrane helix</keyword>
<organism evidence="14 15">
    <name type="scientific">Gardnerella vaginalis</name>
    <dbReference type="NCBI Taxonomy" id="2702"/>
    <lineage>
        <taxon>Bacteria</taxon>
        <taxon>Bacillati</taxon>
        <taxon>Actinomycetota</taxon>
        <taxon>Actinomycetes</taxon>
        <taxon>Bifidobacteriales</taxon>
        <taxon>Bifidobacteriaceae</taxon>
        <taxon>Gardnerella</taxon>
    </lineage>
</organism>
<dbReference type="PANTHER" id="PTHR42987:SF4">
    <property type="entry name" value="PROTEASE SOHB-RELATED"/>
    <property type="match status" value="1"/>
</dbReference>
<comment type="caution">
    <text evidence="14">The sequence shown here is derived from an EMBL/GenBank/DDBJ whole genome shotgun (WGS) entry which is preliminary data.</text>
</comment>
<name>A0A135ZBU9_GARVA</name>
<keyword evidence="6" id="KW-0378">Hydrolase</keyword>
<keyword evidence="5 11" id="KW-0812">Transmembrane</keyword>
<dbReference type="PANTHER" id="PTHR42987">
    <property type="entry name" value="PEPTIDASE S49"/>
    <property type="match status" value="1"/>
</dbReference>
<dbReference type="Proteomes" id="UP000070505">
    <property type="component" value="Unassembled WGS sequence"/>
</dbReference>
<feature type="region of interest" description="Disordered" evidence="10">
    <location>
        <begin position="70"/>
        <end position="120"/>
    </location>
</feature>
<dbReference type="Pfam" id="PF08496">
    <property type="entry name" value="Peptidase_S49_N"/>
    <property type="match status" value="1"/>
</dbReference>
<dbReference type="NCBIfam" id="NF008745">
    <property type="entry name" value="PRK11778.1"/>
    <property type="match status" value="1"/>
</dbReference>
<evidence type="ECO:0000259" key="13">
    <source>
        <dbReference type="Pfam" id="PF08496"/>
    </source>
</evidence>
<keyword evidence="4" id="KW-0645">Protease</keyword>
<dbReference type="InterPro" id="IPR047272">
    <property type="entry name" value="S49_SppA_C"/>
</dbReference>
<reference evidence="14 15" key="1">
    <citation type="submission" date="2016-02" db="EMBL/GenBank/DDBJ databases">
        <authorList>
            <person name="Wen L."/>
            <person name="He K."/>
            <person name="Yang H."/>
        </authorList>
    </citation>
    <scope>NUCLEOTIDE SEQUENCE [LARGE SCALE GENOMIC DNA]</scope>
    <source>
        <strain evidence="14 15">CMW7778B</strain>
    </source>
</reference>
<evidence type="ECO:0000313" key="14">
    <source>
        <dbReference type="EMBL" id="KXI19099.1"/>
    </source>
</evidence>
<feature type="domain" description="Peptidase S49 N-terminal proteobacteria" evidence="13">
    <location>
        <begin position="5"/>
        <end position="184"/>
    </location>
</feature>
<feature type="domain" description="Peptidase S49" evidence="12">
    <location>
        <begin position="188"/>
        <end position="336"/>
    </location>
</feature>
<evidence type="ECO:0000256" key="11">
    <source>
        <dbReference type="SAM" id="Phobius"/>
    </source>
</evidence>
<evidence type="ECO:0000256" key="1">
    <source>
        <dbReference type="ARBA" id="ARBA00004236"/>
    </source>
</evidence>
<evidence type="ECO:0000259" key="12">
    <source>
        <dbReference type="Pfam" id="PF01343"/>
    </source>
</evidence>
<keyword evidence="9 11" id="KW-0472">Membrane</keyword>
<dbReference type="GO" id="GO:0005886">
    <property type="term" value="C:plasma membrane"/>
    <property type="evidence" value="ECO:0007669"/>
    <property type="project" value="UniProtKB-SubCell"/>
</dbReference>
<dbReference type="InterPro" id="IPR013703">
    <property type="entry name" value="Peptidase_S49_N_proteobac"/>
</dbReference>
<sequence>MFWNILSQYGLFLMKVITGVIALVCILASFKKSSKSDDDDKKEITIVNLNEKYDDQKDKLEDVMILSGSKEERKASKEAEKRKKKEEKEKKKEEKAKSKQEAKNASKTSNDTNLEVKDSDANSSKKSRLFVLKFSGSVSANEVNDLREEITAMLSLAKDGDEALLQLESPGGSVDGYGLGASQLQRIRNHNIPLTVAVDRVAASGGYMMACIADRIVAAPFSAIGSIGVVAQIPNVHRFLKNHDVDVDVVTAGKYKRTMTVFGENTEEGKQKFKEELNEVHQLFKDFVSTHRPQVDIDKIATGEYWYAARAIELKLVDALGTSDDLIVDAMKDKDVYLITTKKSKSLVEKVGLRAEAAVENIITNVIYKNSTNARVM</sequence>
<dbReference type="InterPro" id="IPR002142">
    <property type="entry name" value="Peptidase_S49"/>
</dbReference>
<evidence type="ECO:0000256" key="6">
    <source>
        <dbReference type="ARBA" id="ARBA00022801"/>
    </source>
</evidence>
<dbReference type="AlphaFoldDB" id="A0A135ZBU9"/>
<dbReference type="Gene3D" id="3.90.226.10">
    <property type="entry name" value="2-enoyl-CoA Hydratase, Chain A, domain 1"/>
    <property type="match status" value="1"/>
</dbReference>
<feature type="transmembrane region" description="Helical" evidence="11">
    <location>
        <begin position="12"/>
        <end position="30"/>
    </location>
</feature>
<comment type="similarity">
    <text evidence="2">Belongs to the peptidase S49 family.</text>
</comment>
<dbReference type="RefSeq" id="WP_075523033.1">
    <property type="nucleotide sequence ID" value="NZ_KQ961850.1"/>
</dbReference>
<accession>A0A135ZBU9</accession>
<evidence type="ECO:0000256" key="9">
    <source>
        <dbReference type="ARBA" id="ARBA00023136"/>
    </source>
</evidence>
<dbReference type="CDD" id="cd07023">
    <property type="entry name" value="S49_Sppa_N_C"/>
    <property type="match status" value="1"/>
</dbReference>
<gene>
    <name evidence="14" type="ORF">HMPREF3230_00090</name>
</gene>
<evidence type="ECO:0000256" key="7">
    <source>
        <dbReference type="ARBA" id="ARBA00022825"/>
    </source>
</evidence>
<dbReference type="Gene3D" id="6.20.330.10">
    <property type="match status" value="1"/>
</dbReference>
<evidence type="ECO:0000256" key="5">
    <source>
        <dbReference type="ARBA" id="ARBA00022692"/>
    </source>
</evidence>
<evidence type="ECO:0000256" key="10">
    <source>
        <dbReference type="SAM" id="MobiDB-lite"/>
    </source>
</evidence>
<protein>
    <submittedName>
        <fullName evidence="14">Putative signal peptide peptidase SppA</fullName>
    </submittedName>
</protein>
<comment type="subcellular location">
    <subcellularLocation>
        <location evidence="1">Cell membrane</location>
    </subcellularLocation>
</comment>
<dbReference type="EMBL" id="LSRC01000004">
    <property type="protein sequence ID" value="KXI19099.1"/>
    <property type="molecule type" value="Genomic_DNA"/>
</dbReference>